<sequence>MGRGIVWSAAERLQMSKSWLLMSEDAAVGTDQSSNLFWGKWREDFVKNAPVQPEAGRWADRTVEAAKNEWSRKVSKGVSKLAGCVQRVKSSQPTGNLSDDEVIKMAAAMYCGMATYSAVRGEALEKPSSSGRPKKRPTCPWIEPYKVLRKSEKFSAAAGTLAAEIAAGGDGTADEAVGDSPNRRGGFAERPVGVKAAKLHLADARAAETSAAKTDARVGVALNRIADASDRRADAVRSANELEADRIAVAFFADPANCDSPEAAQFRMTLGQTMLARARPALARSQAPYSFEALASGSGGVLAPSSAGAAMGNGPVGVDQAVPGSAPSGAGTPADGGGDDDSADVVDVTEATRVSAVHETPALGANNPADCGSAPAAGAAVGTSAADALNDAAQDGRGRAAAAHAPVTGLR</sequence>
<gene>
    <name evidence="2" type="ORF">BU14_0897s0001</name>
</gene>
<proteinExistence type="predicted"/>
<feature type="region of interest" description="Disordered" evidence="1">
    <location>
        <begin position="358"/>
        <end position="383"/>
    </location>
</feature>
<feature type="compositionally biased region" description="Low complexity" evidence="1">
    <location>
        <begin position="368"/>
        <end position="383"/>
    </location>
</feature>
<feature type="region of interest" description="Disordered" evidence="1">
    <location>
        <begin position="314"/>
        <end position="344"/>
    </location>
</feature>
<evidence type="ECO:0000256" key="1">
    <source>
        <dbReference type="SAM" id="MobiDB-lite"/>
    </source>
</evidence>
<dbReference type="PANTHER" id="PTHR45125">
    <property type="entry name" value="F21J9.4-RELATED"/>
    <property type="match status" value="1"/>
</dbReference>
<dbReference type="PANTHER" id="PTHR45125:SF3">
    <property type="entry name" value="NO-APICAL-MERISTEM-ASSOCIATED CARBOXY-TERMINAL DOMAIN PROTEIN"/>
    <property type="match status" value="1"/>
</dbReference>
<reference evidence="2 3" key="1">
    <citation type="submission" date="2017-03" db="EMBL/GenBank/DDBJ databases">
        <title>WGS assembly of Porphyra umbilicalis.</title>
        <authorList>
            <person name="Brawley S.H."/>
            <person name="Blouin N.A."/>
            <person name="Ficko-Blean E."/>
            <person name="Wheeler G.L."/>
            <person name="Lohr M."/>
            <person name="Goodson H.V."/>
            <person name="Jenkins J.W."/>
            <person name="Blaby-Haas C.E."/>
            <person name="Helliwell K.E."/>
            <person name="Chan C."/>
            <person name="Marriage T."/>
            <person name="Bhattacharya D."/>
            <person name="Klein A.S."/>
            <person name="Badis Y."/>
            <person name="Brodie J."/>
            <person name="Cao Y."/>
            <person name="Collen J."/>
            <person name="Dittami S.M."/>
            <person name="Gachon C.M."/>
            <person name="Green B.R."/>
            <person name="Karpowicz S."/>
            <person name="Kim J.W."/>
            <person name="Kudahl U."/>
            <person name="Lin S."/>
            <person name="Michel G."/>
            <person name="Mittag M."/>
            <person name="Olson B.J."/>
            <person name="Pangilinan J."/>
            <person name="Peng Y."/>
            <person name="Qiu H."/>
            <person name="Shu S."/>
            <person name="Singer J.T."/>
            <person name="Smith A.G."/>
            <person name="Sprecher B.N."/>
            <person name="Wagner V."/>
            <person name="Wang W."/>
            <person name="Wang Z.-Y."/>
            <person name="Yan J."/>
            <person name="Yarish C."/>
            <person name="Zoeuner-Riek S."/>
            <person name="Zhuang Y."/>
            <person name="Zou Y."/>
            <person name="Lindquist E.A."/>
            <person name="Grimwood J."/>
            <person name="Barry K."/>
            <person name="Rokhsar D.S."/>
            <person name="Schmutz J."/>
            <person name="Stiller J.W."/>
            <person name="Grossman A.R."/>
            <person name="Prochnik S.E."/>
        </authorList>
    </citation>
    <scope>NUCLEOTIDE SEQUENCE [LARGE SCALE GENOMIC DNA]</scope>
    <source>
        <strain evidence="2">4086291</strain>
    </source>
</reference>
<evidence type="ECO:0000313" key="2">
    <source>
        <dbReference type="EMBL" id="OSX70112.1"/>
    </source>
</evidence>
<keyword evidence="3" id="KW-1185">Reference proteome</keyword>
<evidence type="ECO:0000313" key="3">
    <source>
        <dbReference type="Proteomes" id="UP000218209"/>
    </source>
</evidence>
<feature type="compositionally biased region" description="Low complexity" evidence="1">
    <location>
        <begin position="321"/>
        <end position="333"/>
    </location>
</feature>
<name>A0A1X6NNG5_PORUM</name>
<dbReference type="OrthoDB" id="7763131at2759"/>
<evidence type="ECO:0008006" key="4">
    <source>
        <dbReference type="Google" id="ProtNLM"/>
    </source>
</evidence>
<dbReference type="AlphaFoldDB" id="A0A1X6NNG5"/>
<accession>A0A1X6NNG5</accession>
<protein>
    <recommendedName>
        <fullName evidence="4">No apical meristem-associated C-terminal domain-containing protein</fullName>
    </recommendedName>
</protein>
<dbReference type="EMBL" id="KV919311">
    <property type="protein sequence ID" value="OSX70112.1"/>
    <property type="molecule type" value="Genomic_DNA"/>
</dbReference>
<dbReference type="Proteomes" id="UP000218209">
    <property type="component" value="Unassembled WGS sequence"/>
</dbReference>
<organism evidence="2 3">
    <name type="scientific">Porphyra umbilicalis</name>
    <name type="common">Purple laver</name>
    <name type="synonym">Red alga</name>
    <dbReference type="NCBI Taxonomy" id="2786"/>
    <lineage>
        <taxon>Eukaryota</taxon>
        <taxon>Rhodophyta</taxon>
        <taxon>Bangiophyceae</taxon>
        <taxon>Bangiales</taxon>
        <taxon>Bangiaceae</taxon>
        <taxon>Porphyra</taxon>
    </lineage>
</organism>